<name>A0A1Y2C205_9FUNG</name>
<evidence type="ECO:0000313" key="2">
    <source>
        <dbReference type="Proteomes" id="UP000193642"/>
    </source>
</evidence>
<protein>
    <submittedName>
        <fullName evidence="1">Uncharacterized protein</fullName>
    </submittedName>
</protein>
<reference evidence="1 2" key="1">
    <citation type="submission" date="2016-07" db="EMBL/GenBank/DDBJ databases">
        <title>Pervasive Adenine N6-methylation of Active Genes in Fungi.</title>
        <authorList>
            <consortium name="DOE Joint Genome Institute"/>
            <person name="Mondo S.J."/>
            <person name="Dannebaum R.O."/>
            <person name="Kuo R.C."/>
            <person name="Labutti K."/>
            <person name="Haridas S."/>
            <person name="Kuo A."/>
            <person name="Salamov A."/>
            <person name="Ahrendt S.R."/>
            <person name="Lipzen A."/>
            <person name="Sullivan W."/>
            <person name="Andreopoulos W.B."/>
            <person name="Clum A."/>
            <person name="Lindquist E."/>
            <person name="Daum C."/>
            <person name="Ramamoorthy G.K."/>
            <person name="Gryganskyi A."/>
            <person name="Culley D."/>
            <person name="Magnuson J.K."/>
            <person name="James T.Y."/>
            <person name="O'Malley M.A."/>
            <person name="Stajich J.E."/>
            <person name="Spatafora J.W."/>
            <person name="Visel A."/>
            <person name="Grigoriev I.V."/>
        </authorList>
    </citation>
    <scope>NUCLEOTIDE SEQUENCE [LARGE SCALE GENOMIC DNA]</scope>
    <source>
        <strain evidence="1 2">JEL800</strain>
    </source>
</reference>
<comment type="caution">
    <text evidence="1">The sequence shown here is derived from an EMBL/GenBank/DDBJ whole genome shotgun (WGS) entry which is preliminary data.</text>
</comment>
<dbReference type="Proteomes" id="UP000193642">
    <property type="component" value="Unassembled WGS sequence"/>
</dbReference>
<keyword evidence="2" id="KW-1185">Reference proteome</keyword>
<proteinExistence type="predicted"/>
<dbReference type="AlphaFoldDB" id="A0A1Y2C205"/>
<gene>
    <name evidence="1" type="ORF">BCR33DRAFT_739961</name>
</gene>
<sequence length="115" mass="12556">MTMHATFKDVSAVAKSVEEVCLLNELRTDSETICPQHSNPSTSNPDATRIPERFLNNNVATSCGRENLAGTGTITDVFALVVREDSSDEMSHLSSVVDVTMLDCISFGTHRPLRD</sequence>
<dbReference type="EMBL" id="MCGO01000033">
    <property type="protein sequence ID" value="ORY40986.1"/>
    <property type="molecule type" value="Genomic_DNA"/>
</dbReference>
<organism evidence="1 2">
    <name type="scientific">Rhizoclosmatium globosum</name>
    <dbReference type="NCBI Taxonomy" id="329046"/>
    <lineage>
        <taxon>Eukaryota</taxon>
        <taxon>Fungi</taxon>
        <taxon>Fungi incertae sedis</taxon>
        <taxon>Chytridiomycota</taxon>
        <taxon>Chytridiomycota incertae sedis</taxon>
        <taxon>Chytridiomycetes</taxon>
        <taxon>Chytridiales</taxon>
        <taxon>Chytriomycetaceae</taxon>
        <taxon>Rhizoclosmatium</taxon>
    </lineage>
</organism>
<evidence type="ECO:0000313" key="1">
    <source>
        <dbReference type="EMBL" id="ORY40986.1"/>
    </source>
</evidence>
<accession>A0A1Y2C205</accession>